<dbReference type="SUPFAM" id="SSF50331">
    <property type="entry name" value="MOP-like"/>
    <property type="match status" value="1"/>
</dbReference>
<dbReference type="GO" id="GO:0005524">
    <property type="term" value="F:ATP binding"/>
    <property type="evidence" value="ECO:0007669"/>
    <property type="project" value="UniProtKB-KW"/>
</dbReference>
<dbReference type="PANTHER" id="PTHR42781">
    <property type="entry name" value="SPERMIDINE/PUTRESCINE IMPORT ATP-BINDING PROTEIN POTA"/>
    <property type="match status" value="1"/>
</dbReference>
<gene>
    <name evidence="9" type="ORF">BN000_05066</name>
</gene>
<dbReference type="PROSITE" id="PS00211">
    <property type="entry name" value="ABC_TRANSPORTER_1"/>
    <property type="match status" value="1"/>
</dbReference>
<evidence type="ECO:0000256" key="2">
    <source>
        <dbReference type="ARBA" id="ARBA00022741"/>
    </source>
</evidence>
<keyword evidence="1" id="KW-0813">Transport</keyword>
<evidence type="ECO:0000256" key="5">
    <source>
        <dbReference type="ARBA" id="ARBA00063934"/>
    </source>
</evidence>
<dbReference type="InterPro" id="IPR013611">
    <property type="entry name" value="Transp-assoc_OB_typ2"/>
</dbReference>
<dbReference type="PROSITE" id="PS50893">
    <property type="entry name" value="ABC_TRANSPORTER_2"/>
    <property type="match status" value="1"/>
</dbReference>
<evidence type="ECO:0000256" key="6">
    <source>
        <dbReference type="ARBA" id="ARBA00066388"/>
    </source>
</evidence>
<dbReference type="InterPro" id="IPR027417">
    <property type="entry name" value="P-loop_NTPase"/>
</dbReference>
<sequence>MTYVTIDQVTKKYDNQVVLNNISLTLQKGEFATLLGQSGCGKSTLLRSIAGLEEVDVGNIFVDQKNITHLSPRQREVGMVFQAYALFPNMTVFDNIAYGLKMKKEKNIKSKVQNMIDMVDLTGKEGSYPHQLSGGQQQRVALARALVIEPKVLLLDEPLSALDAKIRKNLQKELKRIQRELDITTIFVTHDQEEAMTMSDKIFIMNEGNIVQSGSPSEIYVSPINSFVAKFIGNYNVINIDVFNKLVHSTEMKGQDVAIRPEVLQLVPVGNDIHDQQDKWTAKGLIKDITMTGNVLRYDVEVDGTIFYVDSLHHQWGLLDKGTSVQILIPKKECISLKN</sequence>
<proteinExistence type="predicted"/>
<dbReference type="EC" id="7.6.2.9" evidence="6"/>
<dbReference type="RefSeq" id="WP_090639550.1">
    <property type="nucleotide sequence ID" value="NZ_CVRB01000006.1"/>
</dbReference>
<organism evidence="9 10">
    <name type="scientific">Neobacillus massiliamazoniensis</name>
    <dbReference type="NCBI Taxonomy" id="1499688"/>
    <lineage>
        <taxon>Bacteria</taxon>
        <taxon>Bacillati</taxon>
        <taxon>Bacillota</taxon>
        <taxon>Bacilli</taxon>
        <taxon>Bacillales</taxon>
        <taxon>Bacillaceae</taxon>
        <taxon>Neobacillus</taxon>
    </lineage>
</organism>
<evidence type="ECO:0000256" key="7">
    <source>
        <dbReference type="ARBA" id="ARBA00070305"/>
    </source>
</evidence>
<dbReference type="Gene3D" id="2.40.50.100">
    <property type="match status" value="1"/>
</dbReference>
<dbReference type="AlphaFoldDB" id="A0A0U1P409"/>
<dbReference type="SMART" id="SM00382">
    <property type="entry name" value="AAA"/>
    <property type="match status" value="1"/>
</dbReference>
<protein>
    <recommendedName>
        <fullName evidence="7">Carnitine transport ATP-binding protein OpuCA</fullName>
        <ecNumber evidence="6">7.6.2.9</ecNumber>
    </recommendedName>
</protein>
<dbReference type="GO" id="GO:0016887">
    <property type="term" value="F:ATP hydrolysis activity"/>
    <property type="evidence" value="ECO:0007669"/>
    <property type="project" value="InterPro"/>
</dbReference>
<name>A0A0U1P409_9BACI</name>
<dbReference type="GO" id="GO:0015418">
    <property type="term" value="F:ABC-type quaternary ammonium compound transporting activity"/>
    <property type="evidence" value="ECO:0007669"/>
    <property type="project" value="UniProtKB-EC"/>
</dbReference>
<accession>A0A0U1P409</accession>
<reference evidence="10" key="1">
    <citation type="submission" date="2015-05" db="EMBL/GenBank/DDBJ databases">
        <authorList>
            <person name="Urmite Genomes"/>
        </authorList>
    </citation>
    <scope>NUCLEOTIDE SEQUENCE [LARGE SCALE GENOMIC DNA]</scope>
    <source>
        <strain evidence="10">LF1</strain>
    </source>
</reference>
<dbReference type="Pfam" id="PF00005">
    <property type="entry name" value="ABC_tran"/>
    <property type="match status" value="1"/>
</dbReference>
<evidence type="ECO:0000313" key="9">
    <source>
        <dbReference type="EMBL" id="CRK85007.1"/>
    </source>
</evidence>
<comment type="subunit">
    <text evidence="5">The complex is composed of two ATP-binding proteins (OpuCA), two transmembrane proteins (OpuCB and OpuCD) and a solute-binding protein (OpuCC).</text>
</comment>
<dbReference type="InterPro" id="IPR003439">
    <property type="entry name" value="ABC_transporter-like_ATP-bd"/>
</dbReference>
<dbReference type="GO" id="GO:0043190">
    <property type="term" value="C:ATP-binding cassette (ABC) transporter complex"/>
    <property type="evidence" value="ECO:0007669"/>
    <property type="project" value="InterPro"/>
</dbReference>
<dbReference type="OrthoDB" id="9790614at2"/>
<keyword evidence="2" id="KW-0547">Nucleotide-binding</keyword>
<dbReference type="Pfam" id="PF08402">
    <property type="entry name" value="TOBE_2"/>
    <property type="match status" value="1"/>
</dbReference>
<evidence type="ECO:0000256" key="4">
    <source>
        <dbReference type="ARBA" id="ARBA00052482"/>
    </source>
</evidence>
<dbReference type="FunFam" id="3.40.50.300:FF:000425">
    <property type="entry name" value="Probable ABC transporter, ATP-binding subunit"/>
    <property type="match status" value="1"/>
</dbReference>
<dbReference type="SUPFAM" id="SSF52540">
    <property type="entry name" value="P-loop containing nucleoside triphosphate hydrolases"/>
    <property type="match status" value="1"/>
</dbReference>
<feature type="domain" description="ABC transporter" evidence="8">
    <location>
        <begin position="4"/>
        <end position="232"/>
    </location>
</feature>
<keyword evidence="3" id="KW-0067">ATP-binding</keyword>
<evidence type="ECO:0000259" key="8">
    <source>
        <dbReference type="PROSITE" id="PS50893"/>
    </source>
</evidence>
<dbReference type="InterPro" id="IPR017871">
    <property type="entry name" value="ABC_transporter-like_CS"/>
</dbReference>
<dbReference type="Gene3D" id="3.40.50.300">
    <property type="entry name" value="P-loop containing nucleotide triphosphate hydrolases"/>
    <property type="match status" value="1"/>
</dbReference>
<dbReference type="PANTHER" id="PTHR42781:SF9">
    <property type="entry name" value="AMINO ACID ABC TRANSPORTER, ATP-BINDING PROTEIN-RELATED"/>
    <property type="match status" value="1"/>
</dbReference>
<dbReference type="InterPro" id="IPR008995">
    <property type="entry name" value="Mo/tungstate-bd_C_term_dom"/>
</dbReference>
<evidence type="ECO:0000256" key="1">
    <source>
        <dbReference type="ARBA" id="ARBA00022448"/>
    </source>
</evidence>
<dbReference type="InterPro" id="IPR003593">
    <property type="entry name" value="AAA+_ATPase"/>
</dbReference>
<dbReference type="EMBL" id="CVRB01000006">
    <property type="protein sequence ID" value="CRK85007.1"/>
    <property type="molecule type" value="Genomic_DNA"/>
</dbReference>
<keyword evidence="10" id="KW-1185">Reference proteome</keyword>
<comment type="catalytic activity">
    <reaction evidence="4">
        <text>a quaternary ammonium(out) + ATP + H2O = a quaternary ammonium(in) + ADP + phosphate + H(+)</text>
        <dbReference type="Rhea" id="RHEA:11036"/>
        <dbReference type="ChEBI" id="CHEBI:15377"/>
        <dbReference type="ChEBI" id="CHEBI:15378"/>
        <dbReference type="ChEBI" id="CHEBI:30616"/>
        <dbReference type="ChEBI" id="CHEBI:35267"/>
        <dbReference type="ChEBI" id="CHEBI:43474"/>
        <dbReference type="ChEBI" id="CHEBI:456216"/>
        <dbReference type="EC" id="7.6.2.9"/>
    </reaction>
</comment>
<dbReference type="Proteomes" id="UP000199087">
    <property type="component" value="Unassembled WGS sequence"/>
</dbReference>
<evidence type="ECO:0000313" key="10">
    <source>
        <dbReference type="Proteomes" id="UP000199087"/>
    </source>
</evidence>
<dbReference type="STRING" id="1499688.BN000_05066"/>
<evidence type="ECO:0000256" key="3">
    <source>
        <dbReference type="ARBA" id="ARBA00022840"/>
    </source>
</evidence>
<dbReference type="InterPro" id="IPR050093">
    <property type="entry name" value="ABC_SmlMolc_Importer"/>
</dbReference>